<sequence length="184" mass="19919">MSKIGKKLIAVPSGVEVNINSNFISVKGPKGELKRDVSDFLALSLSDNQISVKPKDEKSLRDKNVRALWGLSRALISNMVKGVSDGFEKTLEFQGVGYKAAVKEGELELGLGFSHPVKIQAPEGIEFKVEKNTIKISGIDKDLVGRVAANIRSKRKPEPYKGSGIRYQGEIIKKKAGKKAVAAG</sequence>
<dbReference type="PRINTS" id="PR00059">
    <property type="entry name" value="RIBOSOMALL6"/>
</dbReference>
<comment type="subunit">
    <text evidence="4">Part of the 50S ribosomal subunit.</text>
</comment>
<feature type="domain" description="Large ribosomal subunit protein uL6 alpha-beta" evidence="7">
    <location>
        <begin position="11"/>
        <end position="86"/>
    </location>
</feature>
<keyword evidence="4 6" id="KW-0694">RNA-binding</keyword>
<evidence type="ECO:0000313" key="8">
    <source>
        <dbReference type="EMBL" id="OGN09159.1"/>
    </source>
</evidence>
<comment type="similarity">
    <text evidence="1 4 5">Belongs to the universal ribosomal protein uL6 family.</text>
</comment>
<dbReference type="Proteomes" id="UP000177167">
    <property type="component" value="Unassembled WGS sequence"/>
</dbReference>
<dbReference type="SUPFAM" id="SSF56053">
    <property type="entry name" value="Ribosomal protein L6"/>
    <property type="match status" value="2"/>
</dbReference>
<reference evidence="8 9" key="1">
    <citation type="journal article" date="2016" name="Nat. Commun.">
        <title>Thousands of microbial genomes shed light on interconnected biogeochemical processes in an aquifer system.</title>
        <authorList>
            <person name="Anantharaman K."/>
            <person name="Brown C.T."/>
            <person name="Hug L.A."/>
            <person name="Sharon I."/>
            <person name="Castelle C.J."/>
            <person name="Probst A.J."/>
            <person name="Thomas B.C."/>
            <person name="Singh A."/>
            <person name="Wilkins M.J."/>
            <person name="Karaoz U."/>
            <person name="Brodie E.L."/>
            <person name="Williams K.H."/>
            <person name="Hubbard S.S."/>
            <person name="Banfield J.F."/>
        </authorList>
    </citation>
    <scope>NUCLEOTIDE SEQUENCE [LARGE SCALE GENOMIC DNA]</scope>
</reference>
<dbReference type="InterPro" id="IPR000702">
    <property type="entry name" value="Ribosomal_uL6-like"/>
</dbReference>
<proteinExistence type="inferred from homology"/>
<dbReference type="InterPro" id="IPR036789">
    <property type="entry name" value="Ribosomal_uL6-like_a/b-dom_sf"/>
</dbReference>
<name>A0A1F8FA78_9BACT</name>
<evidence type="ECO:0000313" key="9">
    <source>
        <dbReference type="Proteomes" id="UP000177167"/>
    </source>
</evidence>
<dbReference type="PIRSF" id="PIRSF002162">
    <property type="entry name" value="Ribosomal_L6"/>
    <property type="match status" value="1"/>
</dbReference>
<dbReference type="PANTHER" id="PTHR11655">
    <property type="entry name" value="60S/50S RIBOSOMAL PROTEIN L6/L9"/>
    <property type="match status" value="1"/>
</dbReference>
<keyword evidence="4 6" id="KW-0699">rRNA-binding</keyword>
<evidence type="ECO:0000256" key="6">
    <source>
        <dbReference type="RuleBase" id="RU003870"/>
    </source>
</evidence>
<dbReference type="HAMAP" id="MF_01365_B">
    <property type="entry name" value="Ribosomal_uL6_B"/>
    <property type="match status" value="1"/>
</dbReference>
<gene>
    <name evidence="4" type="primary">rplF</name>
    <name evidence="8" type="ORF">A3J46_03530</name>
</gene>
<evidence type="ECO:0000256" key="2">
    <source>
        <dbReference type="ARBA" id="ARBA00022980"/>
    </source>
</evidence>
<evidence type="ECO:0000256" key="1">
    <source>
        <dbReference type="ARBA" id="ARBA00009356"/>
    </source>
</evidence>
<dbReference type="InterPro" id="IPR019906">
    <property type="entry name" value="Ribosomal_uL6_bac-type"/>
</dbReference>
<comment type="caution">
    <text evidence="8">The sequence shown here is derived from an EMBL/GenBank/DDBJ whole genome shotgun (WGS) entry which is preliminary data.</text>
</comment>
<dbReference type="GO" id="GO:0019843">
    <property type="term" value="F:rRNA binding"/>
    <property type="evidence" value="ECO:0007669"/>
    <property type="project" value="UniProtKB-UniRule"/>
</dbReference>
<comment type="function">
    <text evidence="4 6">This protein binds to the 23S rRNA, and is important in its secondary structure. It is located near the subunit interface in the base of the L7/L12 stalk, and near the tRNA binding site of the peptidyltransferase center.</text>
</comment>
<evidence type="ECO:0000256" key="4">
    <source>
        <dbReference type="HAMAP-Rule" id="MF_01365"/>
    </source>
</evidence>
<feature type="domain" description="Large ribosomal subunit protein uL6 alpha-beta" evidence="7">
    <location>
        <begin position="95"/>
        <end position="167"/>
    </location>
</feature>
<protein>
    <recommendedName>
        <fullName evidence="4">Large ribosomal subunit protein uL6</fullName>
    </recommendedName>
</protein>
<dbReference type="GO" id="GO:0003735">
    <property type="term" value="F:structural constituent of ribosome"/>
    <property type="evidence" value="ECO:0007669"/>
    <property type="project" value="UniProtKB-UniRule"/>
</dbReference>
<dbReference type="FunFam" id="3.90.930.12:FF:000001">
    <property type="entry name" value="50S ribosomal protein L6"/>
    <property type="match status" value="1"/>
</dbReference>
<dbReference type="NCBIfam" id="TIGR03654">
    <property type="entry name" value="L6_bact"/>
    <property type="match status" value="1"/>
</dbReference>
<dbReference type="PANTHER" id="PTHR11655:SF14">
    <property type="entry name" value="LARGE RIBOSOMAL SUBUNIT PROTEIN UL6M"/>
    <property type="match status" value="1"/>
</dbReference>
<accession>A0A1F8FA78</accession>
<dbReference type="GO" id="GO:0022625">
    <property type="term" value="C:cytosolic large ribosomal subunit"/>
    <property type="evidence" value="ECO:0007669"/>
    <property type="project" value="UniProtKB-UniRule"/>
</dbReference>
<dbReference type="EMBL" id="MGJP01000042">
    <property type="protein sequence ID" value="OGN09159.1"/>
    <property type="molecule type" value="Genomic_DNA"/>
</dbReference>
<organism evidence="8 9">
    <name type="scientific">Candidatus Yanofskybacteria bacterium RIFCSPHIGHO2_02_FULL_41_11</name>
    <dbReference type="NCBI Taxonomy" id="1802675"/>
    <lineage>
        <taxon>Bacteria</taxon>
        <taxon>Candidatus Yanofskyibacteriota</taxon>
    </lineage>
</organism>
<dbReference type="InterPro" id="IPR020040">
    <property type="entry name" value="Ribosomal_uL6_a/b-dom"/>
</dbReference>
<dbReference type="AlphaFoldDB" id="A0A1F8FA78"/>
<evidence type="ECO:0000256" key="3">
    <source>
        <dbReference type="ARBA" id="ARBA00023274"/>
    </source>
</evidence>
<dbReference type="GO" id="GO:0002181">
    <property type="term" value="P:cytoplasmic translation"/>
    <property type="evidence" value="ECO:0007669"/>
    <property type="project" value="TreeGrafter"/>
</dbReference>
<keyword evidence="3 4" id="KW-0687">Ribonucleoprotein</keyword>
<dbReference type="Gene3D" id="3.90.930.12">
    <property type="entry name" value="Ribosomal protein L6, alpha-beta domain"/>
    <property type="match status" value="2"/>
</dbReference>
<dbReference type="Pfam" id="PF00347">
    <property type="entry name" value="Ribosomal_L6"/>
    <property type="match status" value="2"/>
</dbReference>
<evidence type="ECO:0000259" key="7">
    <source>
        <dbReference type="Pfam" id="PF00347"/>
    </source>
</evidence>
<evidence type="ECO:0000256" key="5">
    <source>
        <dbReference type="RuleBase" id="RU003869"/>
    </source>
</evidence>
<keyword evidence="2 4" id="KW-0689">Ribosomal protein</keyword>